<reference evidence="2" key="1">
    <citation type="journal article" date="2019" name="Int. J. Syst. Evol. Microbiol.">
        <title>The Global Catalogue of Microorganisms (GCM) 10K type strain sequencing project: providing services to taxonomists for standard genome sequencing and annotation.</title>
        <authorList>
            <consortium name="The Broad Institute Genomics Platform"/>
            <consortium name="The Broad Institute Genome Sequencing Center for Infectious Disease"/>
            <person name="Wu L."/>
            <person name="Ma J."/>
        </authorList>
    </citation>
    <scope>NUCLEOTIDE SEQUENCE [LARGE SCALE GENOMIC DNA]</scope>
    <source>
        <strain evidence="2">JCM 16578</strain>
    </source>
</reference>
<name>A0ABP7KTQ0_9ACTN</name>
<dbReference type="Proteomes" id="UP001501563">
    <property type="component" value="Unassembled WGS sequence"/>
</dbReference>
<proteinExistence type="predicted"/>
<evidence type="ECO:0000313" key="2">
    <source>
        <dbReference type="Proteomes" id="UP001501563"/>
    </source>
</evidence>
<accession>A0ABP7KTQ0</accession>
<comment type="caution">
    <text evidence="1">The sequence shown here is derived from an EMBL/GenBank/DDBJ whole genome shotgun (WGS) entry which is preliminary data.</text>
</comment>
<gene>
    <name evidence="1" type="ORF">GCM10022207_63850</name>
</gene>
<protein>
    <submittedName>
        <fullName evidence="1">Uncharacterized protein</fullName>
    </submittedName>
</protein>
<organism evidence="1 2">
    <name type="scientific">Streptomyces lannensis</name>
    <dbReference type="NCBI Taxonomy" id="766498"/>
    <lineage>
        <taxon>Bacteria</taxon>
        <taxon>Bacillati</taxon>
        <taxon>Actinomycetota</taxon>
        <taxon>Actinomycetes</taxon>
        <taxon>Kitasatosporales</taxon>
        <taxon>Streptomycetaceae</taxon>
        <taxon>Streptomyces</taxon>
    </lineage>
</organism>
<sequence>MGDLDPGARLLKDSSGLTRALAGQIGPFFHGYARPGELQAYNGTPEAPQVAWCAQNMAVGLILMTGITRLS</sequence>
<keyword evidence="2" id="KW-1185">Reference proteome</keyword>
<dbReference type="RefSeq" id="WP_345552812.1">
    <property type="nucleotide sequence ID" value="NZ_BAAAZA010000023.1"/>
</dbReference>
<dbReference type="EMBL" id="BAAAZA010000023">
    <property type="protein sequence ID" value="GAA3887704.1"/>
    <property type="molecule type" value="Genomic_DNA"/>
</dbReference>
<evidence type="ECO:0000313" key="1">
    <source>
        <dbReference type="EMBL" id="GAA3887704.1"/>
    </source>
</evidence>